<protein>
    <submittedName>
        <fullName evidence="5">OmpA family protein</fullName>
    </submittedName>
</protein>
<dbReference type="PANTHER" id="PTHR30329:SF17">
    <property type="entry name" value="LIPOPROTEIN YFIB-RELATED"/>
    <property type="match status" value="1"/>
</dbReference>
<dbReference type="GO" id="GO:0009279">
    <property type="term" value="C:cell outer membrane"/>
    <property type="evidence" value="ECO:0007669"/>
    <property type="project" value="UniProtKB-SubCell"/>
</dbReference>
<evidence type="ECO:0000256" key="1">
    <source>
        <dbReference type="ARBA" id="ARBA00004442"/>
    </source>
</evidence>
<dbReference type="Gene3D" id="3.30.1330.60">
    <property type="entry name" value="OmpA-like domain"/>
    <property type="match status" value="1"/>
</dbReference>
<dbReference type="PROSITE" id="PS51257">
    <property type="entry name" value="PROKAR_LIPOPROTEIN"/>
    <property type="match status" value="1"/>
</dbReference>
<organism evidence="5">
    <name type="scientific">Citrobacter rodentium</name>
    <dbReference type="NCBI Taxonomy" id="67825"/>
    <lineage>
        <taxon>Bacteria</taxon>
        <taxon>Pseudomonadati</taxon>
        <taxon>Pseudomonadota</taxon>
        <taxon>Gammaproteobacteria</taxon>
        <taxon>Enterobacterales</taxon>
        <taxon>Enterobacteriaceae</taxon>
        <taxon>Citrobacter</taxon>
    </lineage>
</organism>
<dbReference type="InterPro" id="IPR006664">
    <property type="entry name" value="OMP_bac"/>
</dbReference>
<dbReference type="InterPro" id="IPR006665">
    <property type="entry name" value="OmpA-like"/>
</dbReference>
<sequence length="160" mass="17475">MLTRFLSPFIFTALLLTGCQAPQGKFSPEQVAAMQTYGFTESAGDWSLGMSDTILFDKNDYTLRAQSRQQIQAMAARLASVGLKHARMDGHTDNYGEESYNEALSLKRANVVADAWAEGAQIPRSNLTTQGLGKKYPIASNKTAKGRAENRRVAVVISTP</sequence>
<dbReference type="RefSeq" id="WP_012906731.1">
    <property type="nucleotide sequence ID" value="NZ_CAJTBI010000018.1"/>
</dbReference>
<evidence type="ECO:0000259" key="4">
    <source>
        <dbReference type="PROSITE" id="PS51123"/>
    </source>
</evidence>
<dbReference type="OMA" id="TDEGWAF"/>
<comment type="subcellular location">
    <subcellularLocation>
        <location evidence="1">Cell outer membrane</location>
    </subcellularLocation>
</comment>
<gene>
    <name evidence="5" type="ORF">E2R62_09345</name>
</gene>
<accession>A0A482PF33</accession>
<dbReference type="InterPro" id="IPR036737">
    <property type="entry name" value="OmpA-like_sf"/>
</dbReference>
<feature type="domain" description="OmpA-like" evidence="4">
    <location>
        <begin position="43"/>
        <end position="160"/>
    </location>
</feature>
<dbReference type="EMBL" id="CP038008">
    <property type="protein sequence ID" value="QBY29048.1"/>
    <property type="molecule type" value="Genomic_DNA"/>
</dbReference>
<dbReference type="PANTHER" id="PTHR30329">
    <property type="entry name" value="STATOR ELEMENT OF FLAGELLAR MOTOR COMPLEX"/>
    <property type="match status" value="1"/>
</dbReference>
<name>A0A482PF33_CITRO</name>
<evidence type="ECO:0000256" key="2">
    <source>
        <dbReference type="ARBA" id="ARBA00023136"/>
    </source>
</evidence>
<dbReference type="Pfam" id="PF00691">
    <property type="entry name" value="OmpA"/>
    <property type="match status" value="1"/>
</dbReference>
<keyword evidence="2 3" id="KW-0472">Membrane</keyword>
<proteinExistence type="predicted"/>
<dbReference type="AlphaFoldDB" id="A0A482PF33"/>
<dbReference type="SUPFAM" id="SSF103088">
    <property type="entry name" value="OmpA-like"/>
    <property type="match status" value="1"/>
</dbReference>
<dbReference type="CDD" id="cd07185">
    <property type="entry name" value="OmpA_C-like"/>
    <property type="match status" value="1"/>
</dbReference>
<reference evidence="5" key="1">
    <citation type="submission" date="2019-03" db="EMBL/GenBank/DDBJ databases">
        <title>Complete genome sequence of enteropathogenic Citrobacter rodentium strain DBS100.</title>
        <authorList>
            <person name="Popov G."/>
            <person name="Fiebig A."/>
            <person name="Shideler S."/>
            <person name="Coombes B."/>
            <person name="Savchenko A."/>
        </authorList>
    </citation>
    <scope>NUCLEOTIDE SEQUENCE</scope>
    <source>
        <strain evidence="5">DBS100</strain>
    </source>
</reference>
<evidence type="ECO:0000313" key="5">
    <source>
        <dbReference type="EMBL" id="QBY29048.1"/>
    </source>
</evidence>
<dbReference type="InterPro" id="IPR050330">
    <property type="entry name" value="Bact_OuterMem_StrucFunc"/>
</dbReference>
<evidence type="ECO:0000256" key="3">
    <source>
        <dbReference type="PROSITE-ProRule" id="PRU00473"/>
    </source>
</evidence>
<dbReference type="NCBIfam" id="NF007424">
    <property type="entry name" value="PRK09967.1"/>
    <property type="match status" value="1"/>
</dbReference>
<dbReference type="PRINTS" id="PR01021">
    <property type="entry name" value="OMPADOMAIN"/>
</dbReference>
<dbReference type="PROSITE" id="PS51123">
    <property type="entry name" value="OMPA_2"/>
    <property type="match status" value="1"/>
</dbReference>